<keyword evidence="3" id="KW-1185">Reference proteome</keyword>
<reference evidence="2" key="1">
    <citation type="submission" date="2020-11" db="EMBL/GenBank/DDBJ databases">
        <authorList>
            <consortium name="DOE Joint Genome Institute"/>
            <person name="Ahrendt S."/>
            <person name="Riley R."/>
            <person name="Andreopoulos W."/>
            <person name="Labutti K."/>
            <person name="Pangilinan J."/>
            <person name="Ruiz-Duenas F.J."/>
            <person name="Barrasa J.M."/>
            <person name="Sanchez-Garcia M."/>
            <person name="Camarero S."/>
            <person name="Miyauchi S."/>
            <person name="Serrano A."/>
            <person name="Linde D."/>
            <person name="Babiker R."/>
            <person name="Drula E."/>
            <person name="Ayuso-Fernandez I."/>
            <person name="Pacheco R."/>
            <person name="Padilla G."/>
            <person name="Ferreira P."/>
            <person name="Barriuso J."/>
            <person name="Kellner H."/>
            <person name="Castanera R."/>
            <person name="Alfaro M."/>
            <person name="Ramirez L."/>
            <person name="Pisabarro A.G."/>
            <person name="Kuo A."/>
            <person name="Tritt A."/>
            <person name="Lipzen A."/>
            <person name="He G."/>
            <person name="Yan M."/>
            <person name="Ng V."/>
            <person name="Cullen D."/>
            <person name="Martin F."/>
            <person name="Rosso M.-N."/>
            <person name="Henrissat B."/>
            <person name="Hibbett D."/>
            <person name="Martinez A.T."/>
            <person name="Grigoriev I.V."/>
        </authorList>
    </citation>
    <scope>NUCLEOTIDE SEQUENCE</scope>
    <source>
        <strain evidence="2">CIRM-BRFM 674</strain>
    </source>
</reference>
<feature type="domain" description="F-box" evidence="1">
    <location>
        <begin position="1"/>
        <end position="48"/>
    </location>
</feature>
<dbReference type="CDD" id="cd09917">
    <property type="entry name" value="F-box_SF"/>
    <property type="match status" value="1"/>
</dbReference>
<gene>
    <name evidence="2" type="ORF">BDN70DRAFT_197531</name>
</gene>
<dbReference type="EMBL" id="MU155147">
    <property type="protein sequence ID" value="KAF9484123.1"/>
    <property type="molecule type" value="Genomic_DNA"/>
</dbReference>
<evidence type="ECO:0000259" key="1">
    <source>
        <dbReference type="PROSITE" id="PS50181"/>
    </source>
</evidence>
<dbReference type="Pfam" id="PF00646">
    <property type="entry name" value="F-box"/>
    <property type="match status" value="1"/>
</dbReference>
<dbReference type="PROSITE" id="PS50181">
    <property type="entry name" value="FBOX"/>
    <property type="match status" value="1"/>
</dbReference>
<evidence type="ECO:0000313" key="2">
    <source>
        <dbReference type="EMBL" id="KAF9484123.1"/>
    </source>
</evidence>
<sequence length="637" mass="73478">MFTKLPFDVFFEIFGYLPPICLLNVSYTSKTMRFWLTHDHMNSVWKKAYTTNLQPNYFRGVKYPPACPPSVDIRHYTSVLFGETCLFCAGPGATCVHWGALTRLCDACASIHLINTYSLDNETYEISKLCWFSIAELPVAPPRQIYVPHVPNHVEERSIDNQVLKEDLELECRRIRNCVNDAARRSYEAKRFAIRRDLITNHSIGELQKWGQVALREKNASLGERAQWIRDRLSHEGYTDLAYSWKWLYKNNEKDFPMIQTPLPLNDDGWDIIKATYRPIFELERQQKRQRKMVDVYKKRFSFINDLMKIALGNQPKPWIYPPLSTLAKLKRIKSFIKAIERNSNEGTIEMILAAAVAPRIPKFLTAWRAEADAYPVHLLAEHPTTKKAAASRNTLNLATTFFKCDFCTDPISYPRILMHQCLRTRRKILDGADGRDDEALVNASELEPNKKYGVTTVTEEGVWNRMSMWSTPTWNDARHFISVDEAAVKSAKAIARTCGEDPDTVLTEVMKSRDVRLECNRCGPKSNGKRHIMSWNMAILHDVSVHPYNISSRSWRLVTSSSDLALVKTHEAKFLQRKGGKSYERCRHCDAIVQTPSDAIRHLDRKHEITVSTDLHEHVYMQLDVPMKAYSCVVRI</sequence>
<dbReference type="InterPro" id="IPR036047">
    <property type="entry name" value="F-box-like_dom_sf"/>
</dbReference>
<proteinExistence type="predicted"/>
<dbReference type="Proteomes" id="UP000807469">
    <property type="component" value="Unassembled WGS sequence"/>
</dbReference>
<protein>
    <recommendedName>
        <fullName evidence="1">F-box domain-containing protein</fullName>
    </recommendedName>
</protein>
<name>A0A9P5ZBH5_9AGAR</name>
<organism evidence="2 3">
    <name type="scientific">Pholiota conissans</name>
    <dbReference type="NCBI Taxonomy" id="109636"/>
    <lineage>
        <taxon>Eukaryota</taxon>
        <taxon>Fungi</taxon>
        <taxon>Dikarya</taxon>
        <taxon>Basidiomycota</taxon>
        <taxon>Agaricomycotina</taxon>
        <taxon>Agaricomycetes</taxon>
        <taxon>Agaricomycetidae</taxon>
        <taxon>Agaricales</taxon>
        <taxon>Agaricineae</taxon>
        <taxon>Strophariaceae</taxon>
        <taxon>Pholiota</taxon>
    </lineage>
</organism>
<dbReference type="SUPFAM" id="SSF81383">
    <property type="entry name" value="F-box domain"/>
    <property type="match status" value="1"/>
</dbReference>
<dbReference type="InterPro" id="IPR001810">
    <property type="entry name" value="F-box_dom"/>
</dbReference>
<evidence type="ECO:0000313" key="3">
    <source>
        <dbReference type="Proteomes" id="UP000807469"/>
    </source>
</evidence>
<comment type="caution">
    <text evidence="2">The sequence shown here is derived from an EMBL/GenBank/DDBJ whole genome shotgun (WGS) entry which is preliminary data.</text>
</comment>
<accession>A0A9P5ZBH5</accession>
<dbReference type="AlphaFoldDB" id="A0A9P5ZBH5"/>
<dbReference type="OrthoDB" id="2322499at2759"/>